<dbReference type="AlphaFoldDB" id="A0A6I5ZR82"/>
<evidence type="ECO:0000256" key="2">
    <source>
        <dbReference type="ARBA" id="ARBA00009054"/>
    </source>
</evidence>
<evidence type="ECO:0000256" key="6">
    <source>
        <dbReference type="ARBA" id="ARBA00023186"/>
    </source>
</evidence>
<dbReference type="GO" id="GO:0051087">
    <property type="term" value="F:protein-folding chaperone binding"/>
    <property type="evidence" value="ECO:0007669"/>
    <property type="project" value="InterPro"/>
</dbReference>
<comment type="subunit">
    <text evidence="3 10">Homodimer.</text>
</comment>
<evidence type="ECO:0000256" key="13">
    <source>
        <dbReference type="SAM" id="Coils"/>
    </source>
</evidence>
<dbReference type="RefSeq" id="WP_211661846.1">
    <property type="nucleotide sequence ID" value="NZ_CP046244.1"/>
</dbReference>
<evidence type="ECO:0000256" key="7">
    <source>
        <dbReference type="ARBA" id="ARBA00053401"/>
    </source>
</evidence>
<dbReference type="InterPro" id="IPR000740">
    <property type="entry name" value="GrpE"/>
</dbReference>
<dbReference type="PANTHER" id="PTHR21237:SF23">
    <property type="entry name" value="GRPE PROTEIN HOMOLOG, MITOCHONDRIAL"/>
    <property type="match status" value="1"/>
</dbReference>
<dbReference type="HAMAP" id="MF_01151">
    <property type="entry name" value="GrpE"/>
    <property type="match status" value="1"/>
</dbReference>
<evidence type="ECO:0000313" key="16">
    <source>
        <dbReference type="Proteomes" id="UP000425916"/>
    </source>
</evidence>
<keyword evidence="6 10" id="KW-0143">Chaperone</keyword>
<comment type="function">
    <text evidence="7 10 11">Participates actively in the response to hyperosmotic and heat shock by preventing the aggregation of stress-denatured proteins, in association with DnaK and GrpE. It is the nucleotide exchange factor for DnaK and may function as a thermosensor. Unfolded proteins bind initially to DnaJ; upon interaction with the DnaJ-bound protein, DnaK hydrolyzes its bound ATP, resulting in the formation of a stable complex. GrpE releases ADP from DnaK; ATP binding to DnaK triggers the release of the substrate protein, thus completing the reaction cycle. Several rounds of ATP-dependent interactions between DnaJ, DnaK and GrpE are required for fully efficient folding.</text>
</comment>
<evidence type="ECO:0000256" key="8">
    <source>
        <dbReference type="ARBA" id="ARBA00072274"/>
    </source>
</evidence>
<protein>
    <recommendedName>
        <fullName evidence="8 10">Protein GrpE</fullName>
    </recommendedName>
    <alternativeName>
        <fullName evidence="9 10">HSP-70 cofactor</fullName>
    </alternativeName>
</protein>
<dbReference type="PRINTS" id="PR00773">
    <property type="entry name" value="GRPEPROTEIN"/>
</dbReference>
<dbReference type="Proteomes" id="UP000425916">
    <property type="component" value="Chromosome"/>
</dbReference>
<comment type="similarity">
    <text evidence="2 10 12">Belongs to the GrpE family.</text>
</comment>
<dbReference type="PROSITE" id="PS01071">
    <property type="entry name" value="GRPE"/>
    <property type="match status" value="1"/>
</dbReference>
<evidence type="ECO:0000313" key="15">
    <source>
        <dbReference type="EMBL" id="QGP92503.1"/>
    </source>
</evidence>
<keyword evidence="5 10" id="KW-0346">Stress response</keyword>
<evidence type="ECO:0000256" key="1">
    <source>
        <dbReference type="ARBA" id="ARBA00004496"/>
    </source>
</evidence>
<proteinExistence type="inferred from homology"/>
<dbReference type="GO" id="GO:0042803">
    <property type="term" value="F:protein homodimerization activity"/>
    <property type="evidence" value="ECO:0007669"/>
    <property type="project" value="InterPro"/>
</dbReference>
<dbReference type="FunFam" id="2.30.22.10:FF:000001">
    <property type="entry name" value="Protein GrpE"/>
    <property type="match status" value="1"/>
</dbReference>
<dbReference type="PANTHER" id="PTHR21237">
    <property type="entry name" value="GRPE PROTEIN"/>
    <property type="match status" value="1"/>
</dbReference>
<evidence type="ECO:0000256" key="10">
    <source>
        <dbReference type="HAMAP-Rule" id="MF_01151"/>
    </source>
</evidence>
<dbReference type="GO" id="GO:0051082">
    <property type="term" value="F:unfolded protein binding"/>
    <property type="evidence" value="ECO:0007669"/>
    <property type="project" value="TreeGrafter"/>
</dbReference>
<dbReference type="Pfam" id="PF01025">
    <property type="entry name" value="GrpE"/>
    <property type="match status" value="1"/>
</dbReference>
<dbReference type="GO" id="GO:0006457">
    <property type="term" value="P:protein folding"/>
    <property type="evidence" value="ECO:0007669"/>
    <property type="project" value="InterPro"/>
</dbReference>
<evidence type="ECO:0000256" key="11">
    <source>
        <dbReference type="RuleBase" id="RU000639"/>
    </source>
</evidence>
<dbReference type="InterPro" id="IPR009012">
    <property type="entry name" value="GrpE_head"/>
</dbReference>
<accession>A0A6I5ZR82</accession>
<keyword evidence="16" id="KW-1185">Reference proteome</keyword>
<dbReference type="CDD" id="cd00446">
    <property type="entry name" value="GrpE"/>
    <property type="match status" value="1"/>
</dbReference>
<dbReference type="GO" id="GO:0000774">
    <property type="term" value="F:adenyl-nucleotide exchange factor activity"/>
    <property type="evidence" value="ECO:0007669"/>
    <property type="project" value="InterPro"/>
</dbReference>
<feature type="region of interest" description="Disordered" evidence="14">
    <location>
        <begin position="1"/>
        <end position="66"/>
    </location>
</feature>
<keyword evidence="4 10" id="KW-0963">Cytoplasm</keyword>
<organism evidence="15 16">
    <name type="scientific">Neomoorella glycerini</name>
    <dbReference type="NCBI Taxonomy" id="55779"/>
    <lineage>
        <taxon>Bacteria</taxon>
        <taxon>Bacillati</taxon>
        <taxon>Bacillota</taxon>
        <taxon>Clostridia</taxon>
        <taxon>Neomoorellales</taxon>
        <taxon>Neomoorellaceae</taxon>
        <taxon>Neomoorella</taxon>
    </lineage>
</organism>
<evidence type="ECO:0000256" key="9">
    <source>
        <dbReference type="ARBA" id="ARBA00076414"/>
    </source>
</evidence>
<name>A0A6I5ZR82_9FIRM</name>
<evidence type="ECO:0000256" key="5">
    <source>
        <dbReference type="ARBA" id="ARBA00023016"/>
    </source>
</evidence>
<evidence type="ECO:0000256" key="12">
    <source>
        <dbReference type="RuleBase" id="RU004478"/>
    </source>
</evidence>
<comment type="subcellular location">
    <subcellularLocation>
        <location evidence="1 10">Cytoplasm</location>
    </subcellularLocation>
</comment>
<dbReference type="EMBL" id="CP046244">
    <property type="protein sequence ID" value="QGP92503.1"/>
    <property type="molecule type" value="Genomic_DNA"/>
</dbReference>
<dbReference type="NCBIfam" id="NF010738">
    <property type="entry name" value="PRK14140.1"/>
    <property type="match status" value="1"/>
</dbReference>
<dbReference type="GO" id="GO:0005737">
    <property type="term" value="C:cytoplasm"/>
    <property type="evidence" value="ECO:0007669"/>
    <property type="project" value="UniProtKB-SubCell"/>
</dbReference>
<evidence type="ECO:0000256" key="3">
    <source>
        <dbReference type="ARBA" id="ARBA00011738"/>
    </source>
</evidence>
<dbReference type="SUPFAM" id="SSF58014">
    <property type="entry name" value="Coiled-coil domain of nucleotide exchange factor GrpE"/>
    <property type="match status" value="1"/>
</dbReference>
<evidence type="ECO:0000256" key="14">
    <source>
        <dbReference type="SAM" id="MobiDB-lite"/>
    </source>
</evidence>
<feature type="coiled-coil region" evidence="13">
    <location>
        <begin position="68"/>
        <end position="102"/>
    </location>
</feature>
<gene>
    <name evidence="10 15" type="primary">grpE</name>
    <name evidence="15" type="ORF">MGLY_18850</name>
</gene>
<dbReference type="Gene3D" id="2.30.22.10">
    <property type="entry name" value="Head domain of nucleotide exchange factor GrpE"/>
    <property type="match status" value="1"/>
</dbReference>
<dbReference type="SUPFAM" id="SSF51064">
    <property type="entry name" value="Head domain of nucleotide exchange factor GrpE"/>
    <property type="match status" value="1"/>
</dbReference>
<keyword evidence="13" id="KW-0175">Coiled coil</keyword>
<evidence type="ECO:0000256" key="4">
    <source>
        <dbReference type="ARBA" id="ARBA00022490"/>
    </source>
</evidence>
<dbReference type="InterPro" id="IPR013805">
    <property type="entry name" value="GrpE_CC"/>
</dbReference>
<reference evidence="15 16" key="1">
    <citation type="submission" date="2019-11" db="EMBL/GenBank/DDBJ databases">
        <title>Genome sequence of Moorella glycerini DSM11254.</title>
        <authorList>
            <person name="Poehlein A."/>
            <person name="Boeer T."/>
            <person name="Daniel R."/>
        </authorList>
    </citation>
    <scope>NUCLEOTIDE SEQUENCE [LARGE SCALE GENOMIC DNA]</scope>
    <source>
        <strain evidence="15 16">DSM 11254</strain>
    </source>
</reference>
<sequence length="242" mass="26340">MDARQDNKMNNGPASGEREERLTRPGEPPAGEAGEGAGQEASGGPAGAGEKPVEENNETAGEASQEVLTRLQAELAAKEEALAGLQQRYLRLQADFDNYRKRTRREQEELTRLANARLIESLLPVLDNLERALAAAPGAEKQALETGVEMTLRHLKEILSQEGLMPVAALGQPFDPEVHEAVAREETPEPDKINLVVEEFRRGYTLYGKLIRPAMVKVAVAAGATEQETKQEAGEQEVDHNG</sequence>
<dbReference type="Gene3D" id="3.90.20.20">
    <property type="match status" value="1"/>
</dbReference>